<dbReference type="AlphaFoldDB" id="A0A1M7L9R5"/>
<dbReference type="PANTHER" id="PTHR42794">
    <property type="entry name" value="HEMIN IMPORT ATP-BINDING PROTEIN HMUV"/>
    <property type="match status" value="1"/>
</dbReference>
<gene>
    <name evidence="5" type="ORF">SAMN05660826_01837</name>
</gene>
<dbReference type="PROSITE" id="PS00211">
    <property type="entry name" value="ABC_TRANSPORTER_1"/>
    <property type="match status" value="1"/>
</dbReference>
<dbReference type="Gene3D" id="3.40.50.300">
    <property type="entry name" value="P-loop containing nucleotide triphosphate hydrolases"/>
    <property type="match status" value="1"/>
</dbReference>
<evidence type="ECO:0000313" key="5">
    <source>
        <dbReference type="EMBL" id="SHM74626.1"/>
    </source>
</evidence>
<dbReference type="InterPro" id="IPR027417">
    <property type="entry name" value="P-loop_NTPase"/>
</dbReference>
<keyword evidence="3 5" id="KW-0067">ATP-binding</keyword>
<dbReference type="Proteomes" id="UP000184375">
    <property type="component" value="Unassembled WGS sequence"/>
</dbReference>
<feature type="domain" description="ABC transporter" evidence="4">
    <location>
        <begin position="4"/>
        <end position="240"/>
    </location>
</feature>
<accession>A0A1M7L9R5</accession>
<organism evidence="5 6">
    <name type="scientific">Caldanaerovirga acetigignens</name>
    <dbReference type="NCBI Taxonomy" id="447595"/>
    <lineage>
        <taxon>Bacteria</taxon>
        <taxon>Bacillati</taxon>
        <taxon>Bacillota</taxon>
        <taxon>Clostridia</taxon>
        <taxon>Thermosediminibacterales</taxon>
        <taxon>Thermosediminibacteraceae</taxon>
        <taxon>Caldanaerovirga</taxon>
    </lineage>
</organism>
<dbReference type="InterPro" id="IPR003439">
    <property type="entry name" value="ABC_transporter-like_ATP-bd"/>
</dbReference>
<dbReference type="FunFam" id="3.40.50.300:FF:000134">
    <property type="entry name" value="Iron-enterobactin ABC transporter ATP-binding protein"/>
    <property type="match status" value="1"/>
</dbReference>
<reference evidence="6" key="1">
    <citation type="submission" date="2016-11" db="EMBL/GenBank/DDBJ databases">
        <authorList>
            <person name="Varghese N."/>
            <person name="Submissions S."/>
        </authorList>
    </citation>
    <scope>NUCLEOTIDE SEQUENCE [LARGE SCALE GENOMIC DNA]</scope>
    <source>
        <strain evidence="6">DSM 18802</strain>
    </source>
</reference>
<dbReference type="SUPFAM" id="SSF52540">
    <property type="entry name" value="P-loop containing nucleoside triphosphate hydrolases"/>
    <property type="match status" value="1"/>
</dbReference>
<evidence type="ECO:0000256" key="2">
    <source>
        <dbReference type="ARBA" id="ARBA00022741"/>
    </source>
</evidence>
<name>A0A1M7L9R5_9FIRM</name>
<evidence type="ECO:0000313" key="6">
    <source>
        <dbReference type="Proteomes" id="UP000184375"/>
    </source>
</evidence>
<keyword evidence="6" id="KW-1185">Reference proteome</keyword>
<dbReference type="InterPro" id="IPR003593">
    <property type="entry name" value="AAA+_ATPase"/>
</dbReference>
<evidence type="ECO:0000256" key="3">
    <source>
        <dbReference type="ARBA" id="ARBA00022840"/>
    </source>
</evidence>
<dbReference type="InterPro" id="IPR017871">
    <property type="entry name" value="ABC_transporter-like_CS"/>
</dbReference>
<keyword evidence="1" id="KW-0813">Transport</keyword>
<dbReference type="EMBL" id="FRCR01000011">
    <property type="protein sequence ID" value="SHM74626.1"/>
    <property type="molecule type" value="Genomic_DNA"/>
</dbReference>
<keyword evidence="2" id="KW-0547">Nucleotide-binding</keyword>
<dbReference type="OrthoDB" id="9799337at2"/>
<evidence type="ECO:0000256" key="1">
    <source>
        <dbReference type="ARBA" id="ARBA00022448"/>
    </source>
</evidence>
<evidence type="ECO:0000259" key="4">
    <source>
        <dbReference type="PROSITE" id="PS50893"/>
    </source>
</evidence>
<dbReference type="PROSITE" id="PS50893">
    <property type="entry name" value="ABC_TRANSPORTER_2"/>
    <property type="match status" value="1"/>
</dbReference>
<dbReference type="GO" id="GO:0005524">
    <property type="term" value="F:ATP binding"/>
    <property type="evidence" value="ECO:0007669"/>
    <property type="project" value="UniProtKB-KW"/>
</dbReference>
<dbReference type="CDD" id="cd03214">
    <property type="entry name" value="ABC_Iron-Siderophores_B12_Hemin"/>
    <property type="match status" value="1"/>
</dbReference>
<dbReference type="GO" id="GO:0016887">
    <property type="term" value="F:ATP hydrolysis activity"/>
    <property type="evidence" value="ECO:0007669"/>
    <property type="project" value="InterPro"/>
</dbReference>
<dbReference type="SMART" id="SM00382">
    <property type="entry name" value="AAA"/>
    <property type="match status" value="1"/>
</dbReference>
<proteinExistence type="predicted"/>
<dbReference type="PANTHER" id="PTHR42794:SF2">
    <property type="entry name" value="ABC TRANSPORTER ATP-BINDING PROTEIN"/>
    <property type="match status" value="1"/>
</dbReference>
<protein>
    <submittedName>
        <fullName evidence="5">Iron complex transport system ATP-binding protein</fullName>
    </submittedName>
</protein>
<sequence length="414" mass="46822">MSELEVKNLAYSYKKRKVLEDICLEIRAGQFVGILGPNGSGKTTLLNNINRWLKPQKGIIFIEGQNIERMSTKVLAQNIATVPQETSLDLGFTVEEIVMMGRNPYLRTFERENSEDLTVVESSMKSVGIWELRDRLISELSGGEKQRVLIARALAQQPKVLLLDEPISHLDINYKWEILELLKKLSRKLKIIVIAVLHDINLASIFCDKLVLLKNGKIFKAGSPHEVLTEENLKEVFNVNLKITTGTYGLPMIIFPQPLEKFQKAKQFHSIHVICGGGAGEKVLYYLQRKGYKVSTGVLNIGDTDWKAAKELGVDVVEDPPFSPISEEKSRVNRFCIDNSDAVVLCNIPFGYGNLKNLITLKDAVLEGNKKTFVLEETSIEKRDYTNGLAKKVYRQILTKAVIFRSFDELLDFF</sequence>
<dbReference type="Pfam" id="PF00005">
    <property type="entry name" value="ABC_tran"/>
    <property type="match status" value="1"/>
</dbReference>
<dbReference type="STRING" id="447595.SAMN05660826_01837"/>